<reference evidence="3" key="2">
    <citation type="submission" date="2011-04" db="EMBL/GenBank/DDBJ databases">
        <title>The complete genome of chromosome of Treponema succinifaciens DSM 2489.</title>
        <authorList>
            <person name="Lucas S."/>
            <person name="Copeland A."/>
            <person name="Lapidus A."/>
            <person name="Bruce D."/>
            <person name="Goodwin L."/>
            <person name="Pitluck S."/>
            <person name="Peters L."/>
            <person name="Kyrpides N."/>
            <person name="Mavromatis K."/>
            <person name="Ivanova N."/>
            <person name="Ovchinnikova G."/>
            <person name="Teshima H."/>
            <person name="Detter J.C."/>
            <person name="Tapia R."/>
            <person name="Han C."/>
            <person name="Land M."/>
            <person name="Hauser L."/>
            <person name="Markowitz V."/>
            <person name="Cheng J.-F."/>
            <person name="Hugenholtz P."/>
            <person name="Woyke T."/>
            <person name="Wu D."/>
            <person name="Gronow S."/>
            <person name="Wellnitz S."/>
            <person name="Brambilla E."/>
            <person name="Klenk H.-P."/>
            <person name="Eisen J.A."/>
        </authorList>
    </citation>
    <scope>NUCLEOTIDE SEQUENCE [LARGE SCALE GENOMIC DNA]</scope>
    <source>
        <strain evidence="3">ATCC 33096 / DSM 2489 / 6091</strain>
    </source>
</reference>
<feature type="chain" id="PRO_5003282891" description="DUF3015 domain-containing protein" evidence="1">
    <location>
        <begin position="24"/>
        <end position="147"/>
    </location>
</feature>
<dbReference type="Proteomes" id="UP000006852">
    <property type="component" value="Chromosome"/>
</dbReference>
<keyword evidence="1" id="KW-0732">Signal</keyword>
<organism evidence="2 3">
    <name type="scientific">Treponema succinifaciens (strain ATCC 33096 / DSM 2489 / 6091)</name>
    <dbReference type="NCBI Taxonomy" id="869209"/>
    <lineage>
        <taxon>Bacteria</taxon>
        <taxon>Pseudomonadati</taxon>
        <taxon>Spirochaetota</taxon>
        <taxon>Spirochaetia</taxon>
        <taxon>Spirochaetales</taxon>
        <taxon>Treponemataceae</taxon>
        <taxon>Treponema</taxon>
    </lineage>
</organism>
<reference evidence="2 3" key="1">
    <citation type="journal article" date="2011" name="Stand. Genomic Sci.">
        <title>Complete genome sequence of Treponema succinifaciens type strain (6091).</title>
        <authorList>
            <person name="Han C."/>
            <person name="Gronow S."/>
            <person name="Teshima H."/>
            <person name="Lapidus A."/>
            <person name="Nolan M."/>
            <person name="Lucas S."/>
            <person name="Hammon N."/>
            <person name="Deshpande S."/>
            <person name="Cheng J.F."/>
            <person name="Zeytun A."/>
            <person name="Tapia R."/>
            <person name="Goodwin L."/>
            <person name="Pitluck S."/>
            <person name="Liolios K."/>
            <person name="Pagani I."/>
            <person name="Ivanova N."/>
            <person name="Mavromatis K."/>
            <person name="Mikhailova N."/>
            <person name="Huntemann M."/>
            <person name="Pati A."/>
            <person name="Chen A."/>
            <person name="Palaniappan K."/>
            <person name="Land M."/>
            <person name="Hauser L."/>
            <person name="Brambilla E.M."/>
            <person name="Rohde M."/>
            <person name="Goker M."/>
            <person name="Woyke T."/>
            <person name="Bristow J."/>
            <person name="Eisen J.A."/>
            <person name="Markowitz V."/>
            <person name="Hugenholtz P."/>
            <person name="Kyrpides N.C."/>
            <person name="Klenk H.P."/>
            <person name="Detter J.C."/>
        </authorList>
    </citation>
    <scope>NUCLEOTIDE SEQUENCE [LARGE SCALE GENOMIC DNA]</scope>
    <source>
        <strain evidence="3">ATCC 33096 / DSM 2489 / 6091</strain>
    </source>
</reference>
<dbReference type="HOGENOM" id="CLU_135474_1_0_12"/>
<evidence type="ECO:0000256" key="1">
    <source>
        <dbReference type="SAM" id="SignalP"/>
    </source>
</evidence>
<accession>F2NVN6</accession>
<dbReference type="OrthoDB" id="334910at2"/>
<dbReference type="GeneID" id="302998732"/>
<dbReference type="AlphaFoldDB" id="F2NVN6"/>
<proteinExistence type="predicted"/>
<dbReference type="Pfam" id="PF11220">
    <property type="entry name" value="DUF3015"/>
    <property type="match status" value="1"/>
</dbReference>
<protein>
    <recommendedName>
        <fullName evidence="4">DUF3015 domain-containing protein</fullName>
    </recommendedName>
</protein>
<evidence type="ECO:0000313" key="2">
    <source>
        <dbReference type="EMBL" id="AEB14473.1"/>
    </source>
</evidence>
<gene>
    <name evidence="2" type="ordered locus">Tresu_1573</name>
</gene>
<dbReference type="STRING" id="869209.Tresu_1573"/>
<keyword evidence="3" id="KW-1185">Reference proteome</keyword>
<evidence type="ECO:0000313" key="3">
    <source>
        <dbReference type="Proteomes" id="UP000006852"/>
    </source>
</evidence>
<dbReference type="RefSeq" id="WP_013701755.1">
    <property type="nucleotide sequence ID" value="NC_015385.1"/>
</dbReference>
<dbReference type="EMBL" id="CP002631">
    <property type="protein sequence ID" value="AEB14473.1"/>
    <property type="molecule type" value="Genomic_DNA"/>
</dbReference>
<dbReference type="KEGG" id="tsu:Tresu_1573"/>
<sequence>MFKGKLAAAVAVVSLALASSAFATKVGPGLGYVVFGDQNGPVYDLLAATTNGTFCSQGFAITFGTSGYSGGLIGMEETDKFIADNMDALATDIAMGEGEYVDTLSTMLNVSDSVAFKAALQANFDNIFSSSDVSATEVSGKIYSLVG</sequence>
<evidence type="ECO:0008006" key="4">
    <source>
        <dbReference type="Google" id="ProtNLM"/>
    </source>
</evidence>
<dbReference type="eggNOG" id="ENOG5032AYE">
    <property type="taxonomic scope" value="Bacteria"/>
</dbReference>
<dbReference type="InterPro" id="IPR021383">
    <property type="entry name" value="DUF3015"/>
</dbReference>
<name>F2NVN6_TRES6</name>
<feature type="signal peptide" evidence="1">
    <location>
        <begin position="1"/>
        <end position="23"/>
    </location>
</feature>